<dbReference type="AlphaFoldDB" id="A0A2P2LG80"/>
<dbReference type="EMBL" id="GGEC01036498">
    <property type="protein sequence ID" value="MBX16982.1"/>
    <property type="molecule type" value="Transcribed_RNA"/>
</dbReference>
<evidence type="ECO:0000256" key="1">
    <source>
        <dbReference type="SAM" id="MobiDB-lite"/>
    </source>
</evidence>
<feature type="region of interest" description="Disordered" evidence="1">
    <location>
        <begin position="1"/>
        <end position="35"/>
    </location>
</feature>
<evidence type="ECO:0000313" key="2">
    <source>
        <dbReference type="EMBL" id="MBX16982.1"/>
    </source>
</evidence>
<sequence>MTSTFANNSCPATPPPRPRSTAISSPPPPPSAPFSLPSASPLPLLLTSPRRLALFLTPKLWILRKLRRSCLLFPSWCL</sequence>
<name>A0A2P2LG80_RHIMU</name>
<feature type="compositionally biased region" description="Polar residues" evidence="1">
    <location>
        <begin position="1"/>
        <end position="10"/>
    </location>
</feature>
<proteinExistence type="predicted"/>
<reference evidence="2" key="1">
    <citation type="submission" date="2018-02" db="EMBL/GenBank/DDBJ databases">
        <title>Rhizophora mucronata_Transcriptome.</title>
        <authorList>
            <person name="Meera S.P."/>
            <person name="Sreeshan A."/>
            <person name="Augustine A."/>
        </authorList>
    </citation>
    <scope>NUCLEOTIDE SEQUENCE</scope>
    <source>
        <tissue evidence="2">Leaf</tissue>
    </source>
</reference>
<accession>A0A2P2LG80</accession>
<organism evidence="2">
    <name type="scientific">Rhizophora mucronata</name>
    <name type="common">Asiatic mangrove</name>
    <dbReference type="NCBI Taxonomy" id="61149"/>
    <lineage>
        <taxon>Eukaryota</taxon>
        <taxon>Viridiplantae</taxon>
        <taxon>Streptophyta</taxon>
        <taxon>Embryophyta</taxon>
        <taxon>Tracheophyta</taxon>
        <taxon>Spermatophyta</taxon>
        <taxon>Magnoliopsida</taxon>
        <taxon>eudicotyledons</taxon>
        <taxon>Gunneridae</taxon>
        <taxon>Pentapetalae</taxon>
        <taxon>rosids</taxon>
        <taxon>fabids</taxon>
        <taxon>Malpighiales</taxon>
        <taxon>Rhizophoraceae</taxon>
        <taxon>Rhizophora</taxon>
    </lineage>
</organism>
<protein>
    <submittedName>
        <fullName evidence="2">Uncharacterized protein</fullName>
    </submittedName>
</protein>